<dbReference type="Pfam" id="PF00266">
    <property type="entry name" value="Aminotran_5"/>
    <property type="match status" value="1"/>
</dbReference>
<dbReference type="InterPro" id="IPR015422">
    <property type="entry name" value="PyrdxlP-dep_Trfase_small"/>
</dbReference>
<gene>
    <name evidence="4" type="ORF">BFJ72_g15346</name>
</gene>
<evidence type="ECO:0000313" key="5">
    <source>
        <dbReference type="Proteomes" id="UP000283569"/>
    </source>
</evidence>
<comment type="caution">
    <text evidence="4">The sequence shown here is derived from an EMBL/GenBank/DDBJ whole genome shotgun (WGS) entry which is preliminary data.</text>
</comment>
<feature type="domain" description="Aminotransferase class V" evidence="3">
    <location>
        <begin position="161"/>
        <end position="521"/>
    </location>
</feature>
<evidence type="ECO:0000313" key="4">
    <source>
        <dbReference type="EMBL" id="RKL15650.1"/>
    </source>
</evidence>
<protein>
    <recommendedName>
        <fullName evidence="3">Aminotransferase class V domain-containing protein</fullName>
    </recommendedName>
</protein>
<dbReference type="EMBL" id="MRDB01000360">
    <property type="protein sequence ID" value="RKL15650.1"/>
    <property type="molecule type" value="Genomic_DNA"/>
</dbReference>
<feature type="non-terminal residue" evidence="4">
    <location>
        <position position="534"/>
    </location>
</feature>
<dbReference type="InterPro" id="IPR015421">
    <property type="entry name" value="PyrdxlP-dep_Trfase_major"/>
</dbReference>
<dbReference type="InterPro" id="IPR000192">
    <property type="entry name" value="Aminotrans_V_dom"/>
</dbReference>
<dbReference type="Proteomes" id="UP000283569">
    <property type="component" value="Unassembled WGS sequence"/>
</dbReference>
<comment type="cofactor">
    <cofactor evidence="1">
        <name>pyridoxal 5'-phosphate</name>
        <dbReference type="ChEBI" id="CHEBI:597326"/>
    </cofactor>
</comment>
<dbReference type="Gene3D" id="3.90.1150.10">
    <property type="entry name" value="Aspartate Aminotransferase, domain 1"/>
    <property type="match status" value="1"/>
</dbReference>
<feature type="non-terminal residue" evidence="4">
    <location>
        <position position="1"/>
    </location>
</feature>
<dbReference type="AlphaFoldDB" id="A0A420RF48"/>
<dbReference type="PANTHER" id="PTHR11601">
    <property type="entry name" value="CYSTEINE DESULFURYLASE FAMILY MEMBER"/>
    <property type="match status" value="1"/>
</dbReference>
<sequence length="534" mass="57532">AIRSDENHREGYDSGHRNLTVHLPFREAGVDHSGVMELLDGAGVGLPKYYEWRSRSGCTFCFFQQKIEWVRLKQQHPERFEEAKMYEKTALEHGSPFTWSDRESLTELEQPERIEAIERDFERRKEKSASRGRINPLRQGVELPAGVEMEERCPMKSPAPIYADFASSAPPLPEVVDAMMEWLGGSHANPHADHLPGHRAARAVEDARQQIADLIEADPDGVVFTSGATESNNLALKGLAGSCGEGLLFSPLDHSSIVEVARYLGQSGSCRVRQLKHDAHGSVSAGEVENALAASQGRVLVALAHGNNEIGTIQPLTEIGTAVSDRGHLLHLDASQTAAHIGISVQDMHVTTLSISGHKLYGPAGIGVLWVDPSHQADLLPIFHGGGQQAGIRSGTVPTYLAVGLGVAARLARDRMEQARNHLQAMASQFIAALAGRGLAPVVIGHPSDRLPGHLSVRFPGVAAPDLLARLLPLLAVSTGAACSAGELRASRVLRELGLDEETASEGLRISFGRTTTSKEVALAAEYMSDAVRE</sequence>
<proteinExistence type="inferred from homology"/>
<dbReference type="SUPFAM" id="SSF53383">
    <property type="entry name" value="PLP-dependent transferases"/>
    <property type="match status" value="1"/>
</dbReference>
<dbReference type="PANTHER" id="PTHR11601:SF34">
    <property type="entry name" value="CYSTEINE DESULFURASE"/>
    <property type="match status" value="1"/>
</dbReference>
<organism evidence="4 5">
    <name type="scientific">Gibberella intermedia</name>
    <name type="common">Bulb rot disease fungus</name>
    <name type="synonym">Fusarium proliferatum</name>
    <dbReference type="NCBI Taxonomy" id="948311"/>
    <lineage>
        <taxon>Eukaryota</taxon>
        <taxon>Fungi</taxon>
        <taxon>Dikarya</taxon>
        <taxon>Ascomycota</taxon>
        <taxon>Pezizomycotina</taxon>
        <taxon>Sordariomycetes</taxon>
        <taxon>Hypocreomycetidae</taxon>
        <taxon>Hypocreales</taxon>
        <taxon>Nectriaceae</taxon>
        <taxon>Fusarium</taxon>
        <taxon>Fusarium fujikuroi species complex</taxon>
    </lineage>
</organism>
<dbReference type="Gene3D" id="3.40.640.10">
    <property type="entry name" value="Type I PLP-dependent aspartate aminotransferase-like (Major domain)"/>
    <property type="match status" value="1"/>
</dbReference>
<dbReference type="InterPro" id="IPR015424">
    <property type="entry name" value="PyrdxlP-dep_Trfase"/>
</dbReference>
<evidence type="ECO:0000256" key="2">
    <source>
        <dbReference type="ARBA" id="ARBA00006490"/>
    </source>
</evidence>
<comment type="similarity">
    <text evidence="2">Belongs to the class-V pyridoxal-phosphate-dependent aminotransferase family. NifS/IscS subfamily.</text>
</comment>
<evidence type="ECO:0000256" key="1">
    <source>
        <dbReference type="ARBA" id="ARBA00001933"/>
    </source>
</evidence>
<accession>A0A420RF48</accession>
<evidence type="ECO:0000259" key="3">
    <source>
        <dbReference type="Pfam" id="PF00266"/>
    </source>
</evidence>
<name>A0A420RF48_GIBIN</name>
<reference evidence="4 5" key="1">
    <citation type="journal article" date="2018" name="Sci. Rep.">
        <title>Characterisation of pathogen-specific regions and novel effector candidates in Fusarium oxysporum f. sp. cepae.</title>
        <authorList>
            <person name="Armitage A.D."/>
            <person name="Taylor A."/>
            <person name="Sobczyk M.K."/>
            <person name="Baxter L."/>
            <person name="Greenfield B.P."/>
            <person name="Bates H.J."/>
            <person name="Wilson F."/>
            <person name="Jackson A.C."/>
            <person name="Ott S."/>
            <person name="Harrison R.J."/>
            <person name="Clarkson J.P."/>
        </authorList>
    </citation>
    <scope>NUCLEOTIDE SEQUENCE [LARGE SCALE GENOMIC DNA]</scope>
    <source>
        <strain evidence="4 5">Fp_A8</strain>
    </source>
</reference>